<accession>A0AA37V9M9</accession>
<evidence type="ECO:0000313" key="3">
    <source>
        <dbReference type="Proteomes" id="UP001161325"/>
    </source>
</evidence>
<dbReference type="EMBL" id="BRXS01000002">
    <property type="protein sequence ID" value="GLC24583.1"/>
    <property type="molecule type" value="Genomic_DNA"/>
</dbReference>
<feature type="compositionally biased region" description="Pro residues" evidence="1">
    <location>
        <begin position="15"/>
        <end position="33"/>
    </location>
</feature>
<proteinExistence type="predicted"/>
<evidence type="ECO:0000256" key="1">
    <source>
        <dbReference type="SAM" id="MobiDB-lite"/>
    </source>
</evidence>
<evidence type="ECO:0000313" key="2">
    <source>
        <dbReference type="EMBL" id="GLC24583.1"/>
    </source>
</evidence>
<feature type="region of interest" description="Disordered" evidence="1">
    <location>
        <begin position="1"/>
        <end position="40"/>
    </location>
</feature>
<name>A0AA37V9M9_9BACT</name>
<organism evidence="2 3">
    <name type="scientific">Roseisolibacter agri</name>
    <dbReference type="NCBI Taxonomy" id="2014610"/>
    <lineage>
        <taxon>Bacteria</taxon>
        <taxon>Pseudomonadati</taxon>
        <taxon>Gemmatimonadota</taxon>
        <taxon>Gemmatimonadia</taxon>
        <taxon>Gemmatimonadales</taxon>
        <taxon>Gemmatimonadaceae</taxon>
        <taxon>Roseisolibacter</taxon>
    </lineage>
</organism>
<sequence>MIALGACAGRAPAPTDAPAPSPRPPAGATPTPAPSATTSWRFAWSPDVQAFAVRTEADVERTGGGSASGGGAERERVESSAHVSLAVQPAGSGGTRAVVGRVDSLRVRASARVSGGADPAPAPPVGLRGSVSPRGAVRLDVDGTAAAGGCGTPTGASALTALAVAREALPRVPAGTTPLTVGARWRDTVATTTCAGPLPVSVQAIAAYEVERQEGALLRVRRRANSTLRGQGFAGGQSVRVTGTGIADATLLLDPARGVLRGVTGEGRTTMTMTIGTATHAFEQRTRVTVQAR</sequence>
<feature type="region of interest" description="Disordered" evidence="1">
    <location>
        <begin position="56"/>
        <end position="94"/>
    </location>
</feature>
<dbReference type="Proteomes" id="UP001161325">
    <property type="component" value="Unassembled WGS sequence"/>
</dbReference>
<protein>
    <submittedName>
        <fullName evidence="2">Uncharacterized protein</fullName>
    </submittedName>
</protein>
<dbReference type="AlphaFoldDB" id="A0AA37V9M9"/>
<keyword evidence="3" id="KW-1185">Reference proteome</keyword>
<reference evidence="2" key="1">
    <citation type="submission" date="2022-08" db="EMBL/GenBank/DDBJ databases">
        <title>Draft genome sequencing of Roseisolibacter agri AW1220.</title>
        <authorList>
            <person name="Tobiishi Y."/>
            <person name="Tonouchi A."/>
        </authorList>
    </citation>
    <scope>NUCLEOTIDE SEQUENCE</scope>
    <source>
        <strain evidence="2">AW1220</strain>
    </source>
</reference>
<comment type="caution">
    <text evidence="2">The sequence shown here is derived from an EMBL/GenBank/DDBJ whole genome shotgun (WGS) entry which is preliminary data.</text>
</comment>
<feature type="compositionally biased region" description="Gly residues" evidence="1">
    <location>
        <begin position="62"/>
        <end position="71"/>
    </location>
</feature>
<gene>
    <name evidence="2" type="ORF">rosag_10960</name>
</gene>